<evidence type="ECO:0000313" key="4">
    <source>
        <dbReference type="Proteomes" id="UP000008743"/>
    </source>
</evidence>
<protein>
    <recommendedName>
        <fullName evidence="5">TP53 regulated inhibitor of apoptosis 1</fullName>
    </recommendedName>
</protein>
<evidence type="ECO:0000256" key="2">
    <source>
        <dbReference type="ARBA" id="ARBA00023157"/>
    </source>
</evidence>
<dbReference type="PANTHER" id="PTHR46403">
    <property type="entry name" value="TP53-REGULATED INHIBITOR OF APOPTOSIS 1"/>
    <property type="match status" value="1"/>
</dbReference>
<proteinExistence type="inferred from homology"/>
<evidence type="ECO:0000313" key="3">
    <source>
        <dbReference type="EMBL" id="KJE90483.1"/>
    </source>
</evidence>
<organism evidence="3 4">
    <name type="scientific">Capsaspora owczarzaki (strain ATCC 30864)</name>
    <dbReference type="NCBI Taxonomy" id="595528"/>
    <lineage>
        <taxon>Eukaryota</taxon>
        <taxon>Filasterea</taxon>
        <taxon>Capsaspora</taxon>
    </lineage>
</organism>
<dbReference type="InterPro" id="IPR007918">
    <property type="entry name" value="MDM35_apoptosis"/>
</dbReference>
<name>A0A0D2WL36_CAPO3</name>
<sequence length="84" mass="9163">MNSISEACSNLKQSYDKCFNSWYSEKFLKGEKSTSDCDALFKEYQACVKAALKEKNLLTSFEPGFEAAAMANAGSSSNASDPAR</sequence>
<dbReference type="AlphaFoldDB" id="A0A0D2WL36"/>
<dbReference type="Pfam" id="PF05254">
    <property type="entry name" value="UPF0203"/>
    <property type="match status" value="1"/>
</dbReference>
<dbReference type="GO" id="GO:1990050">
    <property type="term" value="F:phosphatidic acid transfer activity"/>
    <property type="evidence" value="ECO:0007669"/>
    <property type="project" value="TreeGrafter"/>
</dbReference>
<dbReference type="GO" id="GO:0045332">
    <property type="term" value="P:phospholipid translocation"/>
    <property type="evidence" value="ECO:0007669"/>
    <property type="project" value="TreeGrafter"/>
</dbReference>
<dbReference type="Proteomes" id="UP000008743">
    <property type="component" value="Unassembled WGS sequence"/>
</dbReference>
<evidence type="ECO:0008006" key="5">
    <source>
        <dbReference type="Google" id="ProtNLM"/>
    </source>
</evidence>
<reference evidence="4" key="1">
    <citation type="submission" date="2011-02" db="EMBL/GenBank/DDBJ databases">
        <title>The Genome Sequence of Capsaspora owczarzaki ATCC 30864.</title>
        <authorList>
            <person name="Russ C."/>
            <person name="Cuomo C."/>
            <person name="Burger G."/>
            <person name="Gray M.W."/>
            <person name="Holland P.W.H."/>
            <person name="King N."/>
            <person name="Lang F.B.F."/>
            <person name="Roger A.J."/>
            <person name="Ruiz-Trillo I."/>
            <person name="Young S.K."/>
            <person name="Zeng Q."/>
            <person name="Gargeya S."/>
            <person name="Alvarado L."/>
            <person name="Berlin A."/>
            <person name="Chapman S.B."/>
            <person name="Chen Z."/>
            <person name="Freedman E."/>
            <person name="Gellesch M."/>
            <person name="Goldberg J."/>
            <person name="Griggs A."/>
            <person name="Gujja S."/>
            <person name="Heilman E."/>
            <person name="Heiman D."/>
            <person name="Howarth C."/>
            <person name="Mehta T."/>
            <person name="Neiman D."/>
            <person name="Pearson M."/>
            <person name="Roberts A."/>
            <person name="Saif S."/>
            <person name="Shea T."/>
            <person name="Shenoy N."/>
            <person name="Sisk P."/>
            <person name="Stolte C."/>
            <person name="Sykes S."/>
            <person name="White J."/>
            <person name="Yandava C."/>
            <person name="Haas B."/>
            <person name="Nusbaum C."/>
            <person name="Birren B."/>
        </authorList>
    </citation>
    <scope>NUCLEOTIDE SEQUENCE</scope>
    <source>
        <strain evidence="4">ATCC 30864</strain>
    </source>
</reference>
<evidence type="ECO:0000256" key="1">
    <source>
        <dbReference type="ARBA" id="ARBA00006196"/>
    </source>
</evidence>
<dbReference type="InParanoid" id="A0A0D2WL36"/>
<gene>
    <name evidence="3" type="ORF">CAOG_009464</name>
</gene>
<dbReference type="PhylomeDB" id="A0A0D2WL36"/>
<dbReference type="PANTHER" id="PTHR46403:SF1">
    <property type="entry name" value="TP53-REGULATED INHIBITOR OF APOPTOSIS 1"/>
    <property type="match status" value="1"/>
</dbReference>
<dbReference type="GO" id="GO:0005829">
    <property type="term" value="C:cytosol"/>
    <property type="evidence" value="ECO:0007669"/>
    <property type="project" value="TreeGrafter"/>
</dbReference>
<dbReference type="EMBL" id="KE346361">
    <property type="protein sequence ID" value="KJE90483.1"/>
    <property type="molecule type" value="Genomic_DNA"/>
</dbReference>
<dbReference type="OrthoDB" id="19091at2759"/>
<accession>A0A0D2WL36</accession>
<dbReference type="FunCoup" id="A0A0D2WL36">
    <property type="interactions" value="62"/>
</dbReference>
<dbReference type="PROSITE" id="PS51808">
    <property type="entry name" value="CHCH"/>
    <property type="match status" value="1"/>
</dbReference>
<dbReference type="GO" id="GO:0005758">
    <property type="term" value="C:mitochondrial intermembrane space"/>
    <property type="evidence" value="ECO:0007669"/>
    <property type="project" value="TreeGrafter"/>
</dbReference>
<dbReference type="GO" id="GO:0005634">
    <property type="term" value="C:nucleus"/>
    <property type="evidence" value="ECO:0007669"/>
    <property type="project" value="TreeGrafter"/>
</dbReference>
<keyword evidence="2" id="KW-1015">Disulfide bond</keyword>
<dbReference type="STRING" id="595528.A0A0D2WL36"/>
<keyword evidence="4" id="KW-1185">Reference proteome</keyword>
<comment type="similarity">
    <text evidence="1">Belongs to the TRIAP1/MDM35 family.</text>
</comment>